<keyword evidence="2" id="KW-1185">Reference proteome</keyword>
<dbReference type="AlphaFoldDB" id="A0AAE1DM55"/>
<name>A0AAE1DM55_9GAST</name>
<dbReference type="Proteomes" id="UP001283361">
    <property type="component" value="Unassembled WGS sequence"/>
</dbReference>
<sequence length="66" mass="7726">MRGVECLSVSTVTGINRFYEWYWMRVLAYWDTPDMYAWYWMHVSEFDGIRQTGMSGIGCMPVSSLG</sequence>
<protein>
    <submittedName>
        <fullName evidence="1">Uncharacterized protein</fullName>
    </submittedName>
</protein>
<organism evidence="1 2">
    <name type="scientific">Elysia crispata</name>
    <name type="common">lettuce slug</name>
    <dbReference type="NCBI Taxonomy" id="231223"/>
    <lineage>
        <taxon>Eukaryota</taxon>
        <taxon>Metazoa</taxon>
        <taxon>Spiralia</taxon>
        <taxon>Lophotrochozoa</taxon>
        <taxon>Mollusca</taxon>
        <taxon>Gastropoda</taxon>
        <taxon>Heterobranchia</taxon>
        <taxon>Euthyneura</taxon>
        <taxon>Panpulmonata</taxon>
        <taxon>Sacoglossa</taxon>
        <taxon>Placobranchoidea</taxon>
        <taxon>Plakobranchidae</taxon>
        <taxon>Elysia</taxon>
    </lineage>
</organism>
<proteinExistence type="predicted"/>
<reference evidence="1" key="1">
    <citation type="journal article" date="2023" name="G3 (Bethesda)">
        <title>A reference genome for the long-term kleptoplast-retaining sea slug Elysia crispata morphotype clarki.</title>
        <authorList>
            <person name="Eastman K.E."/>
            <person name="Pendleton A.L."/>
            <person name="Shaikh M.A."/>
            <person name="Suttiyut T."/>
            <person name="Ogas R."/>
            <person name="Tomko P."/>
            <person name="Gavelis G."/>
            <person name="Widhalm J.R."/>
            <person name="Wisecaver J.H."/>
        </authorList>
    </citation>
    <scope>NUCLEOTIDE SEQUENCE</scope>
    <source>
        <strain evidence="1">ECLA1</strain>
    </source>
</reference>
<accession>A0AAE1DM55</accession>
<dbReference type="EMBL" id="JAWDGP010003312">
    <property type="protein sequence ID" value="KAK3775547.1"/>
    <property type="molecule type" value="Genomic_DNA"/>
</dbReference>
<evidence type="ECO:0000313" key="1">
    <source>
        <dbReference type="EMBL" id="KAK3775547.1"/>
    </source>
</evidence>
<evidence type="ECO:0000313" key="2">
    <source>
        <dbReference type="Proteomes" id="UP001283361"/>
    </source>
</evidence>
<gene>
    <name evidence="1" type="ORF">RRG08_048183</name>
</gene>
<comment type="caution">
    <text evidence="1">The sequence shown here is derived from an EMBL/GenBank/DDBJ whole genome shotgun (WGS) entry which is preliminary data.</text>
</comment>